<feature type="domain" description="TonB-dependent receptor-like beta-barrel" evidence="11">
    <location>
        <begin position="449"/>
        <end position="859"/>
    </location>
</feature>
<evidence type="ECO:0000259" key="12">
    <source>
        <dbReference type="Pfam" id="PF07715"/>
    </source>
</evidence>
<dbReference type="Gene3D" id="2.170.130.10">
    <property type="entry name" value="TonB-dependent receptor, plug domain"/>
    <property type="match status" value="1"/>
</dbReference>
<keyword evidence="5 9" id="KW-0798">TonB box</keyword>
<dbReference type="SUPFAM" id="SSF49464">
    <property type="entry name" value="Carboxypeptidase regulatory domain-like"/>
    <property type="match status" value="1"/>
</dbReference>
<keyword evidence="2 8" id="KW-0813">Transport</keyword>
<dbReference type="Pfam" id="PF07715">
    <property type="entry name" value="Plug"/>
    <property type="match status" value="1"/>
</dbReference>
<dbReference type="InterPro" id="IPR023997">
    <property type="entry name" value="TonB-dep_OMP_SusC/RagA_CS"/>
</dbReference>
<dbReference type="InterPro" id="IPR012910">
    <property type="entry name" value="Plug_dom"/>
</dbReference>
<evidence type="ECO:0000313" key="13">
    <source>
        <dbReference type="EMBL" id="SDW66308.1"/>
    </source>
</evidence>
<dbReference type="AlphaFoldDB" id="A0A1H2VD95"/>
<dbReference type="GO" id="GO:0009279">
    <property type="term" value="C:cell outer membrane"/>
    <property type="evidence" value="ECO:0007669"/>
    <property type="project" value="UniProtKB-SubCell"/>
</dbReference>
<evidence type="ECO:0000256" key="3">
    <source>
        <dbReference type="ARBA" id="ARBA00022452"/>
    </source>
</evidence>
<proteinExistence type="inferred from homology"/>
<keyword evidence="6 8" id="KW-0472">Membrane</keyword>
<dbReference type="InterPro" id="IPR008969">
    <property type="entry name" value="CarboxyPept-like_regulatory"/>
</dbReference>
<keyword evidence="3 8" id="KW-1134">Transmembrane beta strand</keyword>
<dbReference type="Gene3D" id="2.40.170.20">
    <property type="entry name" value="TonB-dependent receptor, beta-barrel domain"/>
    <property type="match status" value="1"/>
</dbReference>
<evidence type="ECO:0000259" key="11">
    <source>
        <dbReference type="Pfam" id="PF00593"/>
    </source>
</evidence>
<reference evidence="14" key="1">
    <citation type="submission" date="2016-10" db="EMBL/GenBank/DDBJ databases">
        <authorList>
            <person name="Varghese N."/>
            <person name="Submissions S."/>
        </authorList>
    </citation>
    <scope>NUCLEOTIDE SEQUENCE [LARGE SCALE GENOMIC DNA]</scope>
    <source>
        <strain evidence="14">DSM 15718</strain>
    </source>
</reference>
<evidence type="ECO:0000256" key="8">
    <source>
        <dbReference type="PROSITE-ProRule" id="PRU01360"/>
    </source>
</evidence>
<dbReference type="Gene3D" id="2.60.40.1120">
    <property type="entry name" value="Carboxypeptidase-like, regulatory domain"/>
    <property type="match status" value="1"/>
</dbReference>
<dbReference type="InterPro" id="IPR039426">
    <property type="entry name" value="TonB-dep_rcpt-like"/>
</dbReference>
<sequence>MRPKFNQILMLVLALITQITFAQNRTVSGTVSDNEGQALTGVNVKVKGTSNGVQTNFDGKYSISAKTGDVLVLSFIGLDTKTITVDNSNTLNVRMQSTAVAIDEVVIIAYGKAKKASYTGSATTIKSQDIENRAVTNVLSGIEGAVSGVQIQSGSGQPGSQPSVRIRGFSSISGSNTPLYVVDGVPFTGDINNINAADVASMTILKDAASTSLYGSKAANGVVMITTKKGTSSKDKFNFNMSTGLSTRSIPEYDRVDAFQYYPLTWEAIRNSRPMSTPALLATANAFASTRTPIDLVINPFNVPNASLFDANGQLNPAAQLLYPDDLDWGKQLERAGLRRNIDFSYQGKTERSDYFVSIGNLSEEASIQNSDFKRTTARLNVNTKLKEWFKTGANVATTFTDSNQAVDGVANTSSFNNPFRTIRYMGPIYPVLSHDATTGAVILDATGNPVYSALRGSGASNGRNVVYETLNNENKDKSLSFNGRTYLEVKFLKDLKFTTNFAFDNAHFNNNVFWNKLIGDGAPDGYASRTNTVTTGITFNQLLDYTKSVNNHNFNALVGHESFDYEYNYMFGSKRGQGVPNNNEFINYLTVSDLNSYTRNYATESYFSRVGYDYDEKYILSASVRRDGSSKFADANKWGNFWSVGAAWNLTRESFIEKQTWINELKLRASFGEVGNDSHTSYDGLNYYIGAPTFSLGLNNASEVGILTNDQGAPNLKWEKNTQKDIAIDYAFFGNRLRGSVEYYNRKTDGLIFNVPIPVSSGLDSKVENIGSMFNQGIEVSLDAMIVKTKEFSWNVNINASTIKNEITSLPQKEIINGTKKYAVGSSIYDYWLRTWYGVDPTDGYALYVVDPLLTTPTDTDSRTVNGVNVTINQNKALYEYHGTSLPDLFGSFTNTFKVGGFQMDVLMTYQLGGKIYDSNYAALMHSGNNYGSALHTDILDRWQKPGDITDVPVMNISRNTQNSAASNRWLVDSDYLSLRQVSLSYNLPKDLISKLQIDGAKFYVNGENLKLFAKRDGMDPQATFNGTTQNRFSPSRTISLGINLNF</sequence>
<accession>A0A1H2VD95</accession>
<organism evidence="13 14">
    <name type="scientific">Flavobacterium degerlachei</name>
    <dbReference type="NCBI Taxonomy" id="229203"/>
    <lineage>
        <taxon>Bacteria</taxon>
        <taxon>Pseudomonadati</taxon>
        <taxon>Bacteroidota</taxon>
        <taxon>Flavobacteriia</taxon>
        <taxon>Flavobacteriales</taxon>
        <taxon>Flavobacteriaceae</taxon>
        <taxon>Flavobacterium</taxon>
    </lineage>
</organism>
<dbReference type="Pfam" id="PF13715">
    <property type="entry name" value="CarbopepD_reg_2"/>
    <property type="match status" value="1"/>
</dbReference>
<gene>
    <name evidence="13" type="ORF">SAMN05444338_10450</name>
</gene>
<comment type="subcellular location">
    <subcellularLocation>
        <location evidence="1 8">Cell outer membrane</location>
        <topology evidence="1 8">Multi-pass membrane protein</topology>
    </subcellularLocation>
</comment>
<feature type="chain" id="PRO_5011496149" evidence="10">
    <location>
        <begin position="23"/>
        <end position="1048"/>
    </location>
</feature>
<dbReference type="OrthoDB" id="9768177at2"/>
<evidence type="ECO:0000256" key="6">
    <source>
        <dbReference type="ARBA" id="ARBA00023136"/>
    </source>
</evidence>
<evidence type="ECO:0000256" key="7">
    <source>
        <dbReference type="ARBA" id="ARBA00023237"/>
    </source>
</evidence>
<feature type="domain" description="TonB-dependent receptor plug" evidence="12">
    <location>
        <begin position="115"/>
        <end position="222"/>
    </location>
</feature>
<keyword evidence="4 8" id="KW-0812">Transmembrane</keyword>
<evidence type="ECO:0000256" key="1">
    <source>
        <dbReference type="ARBA" id="ARBA00004571"/>
    </source>
</evidence>
<evidence type="ECO:0000313" key="14">
    <source>
        <dbReference type="Proteomes" id="UP000198569"/>
    </source>
</evidence>
<dbReference type="NCBIfam" id="TIGR04057">
    <property type="entry name" value="SusC_RagA_signa"/>
    <property type="match status" value="1"/>
</dbReference>
<evidence type="ECO:0000256" key="10">
    <source>
        <dbReference type="SAM" id="SignalP"/>
    </source>
</evidence>
<dbReference type="EMBL" id="FNMV01000004">
    <property type="protein sequence ID" value="SDW66308.1"/>
    <property type="molecule type" value="Genomic_DNA"/>
</dbReference>
<dbReference type="InterPro" id="IPR000531">
    <property type="entry name" value="Beta-barrel_TonB"/>
</dbReference>
<keyword evidence="7 8" id="KW-0998">Cell outer membrane</keyword>
<comment type="similarity">
    <text evidence="8 9">Belongs to the TonB-dependent receptor family.</text>
</comment>
<evidence type="ECO:0000256" key="9">
    <source>
        <dbReference type="RuleBase" id="RU003357"/>
    </source>
</evidence>
<dbReference type="SUPFAM" id="SSF56935">
    <property type="entry name" value="Porins"/>
    <property type="match status" value="1"/>
</dbReference>
<feature type="signal peptide" evidence="10">
    <location>
        <begin position="1"/>
        <end position="22"/>
    </location>
</feature>
<dbReference type="Pfam" id="PF00593">
    <property type="entry name" value="TonB_dep_Rec_b-barrel"/>
    <property type="match status" value="1"/>
</dbReference>
<evidence type="ECO:0000256" key="2">
    <source>
        <dbReference type="ARBA" id="ARBA00022448"/>
    </source>
</evidence>
<dbReference type="STRING" id="229203.SAMN05444338_10450"/>
<dbReference type="InterPro" id="IPR036942">
    <property type="entry name" value="Beta-barrel_TonB_sf"/>
</dbReference>
<keyword evidence="14" id="KW-1185">Reference proteome</keyword>
<dbReference type="Proteomes" id="UP000198569">
    <property type="component" value="Unassembled WGS sequence"/>
</dbReference>
<dbReference type="InterPro" id="IPR037066">
    <property type="entry name" value="Plug_dom_sf"/>
</dbReference>
<dbReference type="RefSeq" id="WP_091430410.1">
    <property type="nucleotide sequence ID" value="NZ_FNMV01000004.1"/>
</dbReference>
<dbReference type="NCBIfam" id="TIGR04056">
    <property type="entry name" value="OMP_RagA_SusC"/>
    <property type="match status" value="1"/>
</dbReference>
<dbReference type="InterPro" id="IPR023996">
    <property type="entry name" value="TonB-dep_OMP_SusC/RagA"/>
</dbReference>
<evidence type="ECO:0000256" key="5">
    <source>
        <dbReference type="ARBA" id="ARBA00023077"/>
    </source>
</evidence>
<keyword evidence="10" id="KW-0732">Signal</keyword>
<protein>
    <submittedName>
        <fullName evidence="13">TonB-linked outer membrane protein, SusC/RagA family</fullName>
    </submittedName>
</protein>
<name>A0A1H2VD95_9FLAO</name>
<evidence type="ECO:0000256" key="4">
    <source>
        <dbReference type="ARBA" id="ARBA00022692"/>
    </source>
</evidence>
<dbReference type="PROSITE" id="PS52016">
    <property type="entry name" value="TONB_DEPENDENT_REC_3"/>
    <property type="match status" value="1"/>
</dbReference>